<evidence type="ECO:0000256" key="3">
    <source>
        <dbReference type="ARBA" id="ARBA00022481"/>
    </source>
</evidence>
<dbReference type="InterPro" id="IPR045584">
    <property type="entry name" value="Pilin-like"/>
</dbReference>
<evidence type="ECO:0000256" key="1">
    <source>
        <dbReference type="ARBA" id="ARBA00004377"/>
    </source>
</evidence>
<dbReference type="SUPFAM" id="SSF54523">
    <property type="entry name" value="Pili subunits"/>
    <property type="match status" value="1"/>
</dbReference>
<evidence type="ECO:0000256" key="4">
    <source>
        <dbReference type="ARBA" id="ARBA00022519"/>
    </source>
</evidence>
<evidence type="ECO:0000313" key="10">
    <source>
        <dbReference type="EMBL" id="NNF07889.1"/>
    </source>
</evidence>
<dbReference type="Pfam" id="PF07963">
    <property type="entry name" value="N_methyl"/>
    <property type="match status" value="1"/>
</dbReference>
<proteinExistence type="predicted"/>
<dbReference type="EMBL" id="JABDJR010000566">
    <property type="protein sequence ID" value="NNF07889.1"/>
    <property type="molecule type" value="Genomic_DNA"/>
</dbReference>
<keyword evidence="6 8" id="KW-1133">Transmembrane helix</keyword>
<dbReference type="Gene3D" id="3.30.700.10">
    <property type="entry name" value="Glycoprotein, Type 4 Pilin"/>
    <property type="match status" value="1"/>
</dbReference>
<evidence type="ECO:0000256" key="8">
    <source>
        <dbReference type="SAM" id="Phobius"/>
    </source>
</evidence>
<dbReference type="Pfam" id="PF12019">
    <property type="entry name" value="GspH"/>
    <property type="match status" value="1"/>
</dbReference>
<dbReference type="GO" id="GO:0015628">
    <property type="term" value="P:protein secretion by the type II secretion system"/>
    <property type="evidence" value="ECO:0007669"/>
    <property type="project" value="InterPro"/>
</dbReference>
<dbReference type="GO" id="GO:0015627">
    <property type="term" value="C:type II protein secretion system complex"/>
    <property type="evidence" value="ECO:0007669"/>
    <property type="project" value="InterPro"/>
</dbReference>
<dbReference type="GO" id="GO:0005886">
    <property type="term" value="C:plasma membrane"/>
    <property type="evidence" value="ECO:0007669"/>
    <property type="project" value="UniProtKB-SubCell"/>
</dbReference>
<keyword evidence="7 8" id="KW-0472">Membrane</keyword>
<keyword evidence="2" id="KW-1003">Cell membrane</keyword>
<dbReference type="InterPro" id="IPR022346">
    <property type="entry name" value="T2SS_GspH"/>
</dbReference>
<dbReference type="NCBIfam" id="TIGR02532">
    <property type="entry name" value="IV_pilin_GFxxxE"/>
    <property type="match status" value="1"/>
</dbReference>
<accession>A0A7Y2E9T9</accession>
<evidence type="ECO:0000256" key="5">
    <source>
        <dbReference type="ARBA" id="ARBA00022692"/>
    </source>
</evidence>
<name>A0A7Y2E9T9_UNCEI</name>
<organism evidence="10 11">
    <name type="scientific">Eiseniibacteriota bacterium</name>
    <dbReference type="NCBI Taxonomy" id="2212470"/>
    <lineage>
        <taxon>Bacteria</taxon>
        <taxon>Candidatus Eiseniibacteriota</taxon>
    </lineage>
</organism>
<keyword evidence="5 8" id="KW-0812">Transmembrane</keyword>
<evidence type="ECO:0000256" key="6">
    <source>
        <dbReference type="ARBA" id="ARBA00022989"/>
    </source>
</evidence>
<dbReference type="InterPro" id="IPR012902">
    <property type="entry name" value="N_methyl_site"/>
</dbReference>
<evidence type="ECO:0000313" key="11">
    <source>
        <dbReference type="Proteomes" id="UP000547674"/>
    </source>
</evidence>
<feature type="domain" description="General secretion pathway GspH" evidence="9">
    <location>
        <begin position="48"/>
        <end position="148"/>
    </location>
</feature>
<comment type="subcellular location">
    <subcellularLocation>
        <location evidence="1">Cell inner membrane</location>
        <topology evidence="1">Single-pass membrane protein</topology>
    </subcellularLocation>
</comment>
<dbReference type="Proteomes" id="UP000547674">
    <property type="component" value="Unassembled WGS sequence"/>
</dbReference>
<dbReference type="AlphaFoldDB" id="A0A7Y2E9T9"/>
<keyword evidence="4" id="KW-0997">Cell inner membrane</keyword>
<evidence type="ECO:0000256" key="7">
    <source>
        <dbReference type="ARBA" id="ARBA00023136"/>
    </source>
</evidence>
<comment type="caution">
    <text evidence="10">The sequence shown here is derived from an EMBL/GenBank/DDBJ whole genome shotgun (WGS) entry which is preliminary data.</text>
</comment>
<gene>
    <name evidence="10" type="ORF">HKN21_14085</name>
</gene>
<feature type="transmembrane region" description="Helical" evidence="8">
    <location>
        <begin position="12"/>
        <end position="34"/>
    </location>
</feature>
<sequence length="157" mass="17046">MNTVRNRDGFSLIELMVVLALLGMSLLVAAPNISGYLGTKRMERTFDDMSAHLDMARHLAVSTNTPCEALFDTAYDNYRIFVDTNANGSIDTGERVLGPFDMPNNVDLETVSFAGDGRLVFQTSGVLGSGQGGSIIIKYDNGVRDTMEVYNSGSLSY</sequence>
<evidence type="ECO:0000259" key="9">
    <source>
        <dbReference type="Pfam" id="PF12019"/>
    </source>
</evidence>
<protein>
    <submittedName>
        <fullName evidence="10">Prepilin-type N-terminal cleavage/methylation domain-containing protein</fullName>
    </submittedName>
</protein>
<evidence type="ECO:0000256" key="2">
    <source>
        <dbReference type="ARBA" id="ARBA00022475"/>
    </source>
</evidence>
<keyword evidence="3" id="KW-0488">Methylation</keyword>
<reference evidence="10 11" key="1">
    <citation type="submission" date="2020-03" db="EMBL/GenBank/DDBJ databases">
        <title>Metabolic flexibility allows generalist bacteria to become dominant in a frequently disturbed ecosystem.</title>
        <authorList>
            <person name="Chen Y.-J."/>
            <person name="Leung P.M."/>
            <person name="Bay S.K."/>
            <person name="Hugenholtz P."/>
            <person name="Kessler A.J."/>
            <person name="Shelley G."/>
            <person name="Waite D.W."/>
            <person name="Cook P.L."/>
            <person name="Greening C."/>
        </authorList>
    </citation>
    <scope>NUCLEOTIDE SEQUENCE [LARGE SCALE GENOMIC DNA]</scope>
    <source>
        <strain evidence="10">SS_bin_28</strain>
    </source>
</reference>